<dbReference type="Proteomes" id="UP000786811">
    <property type="component" value="Unassembled WGS sequence"/>
</dbReference>
<reference evidence="8" key="1">
    <citation type="submission" date="2021-04" db="EMBL/GenBank/DDBJ databases">
        <authorList>
            <person name="Chebbi M.A.C M."/>
        </authorList>
    </citation>
    <scope>NUCLEOTIDE SEQUENCE</scope>
</reference>
<dbReference type="InterPro" id="IPR050467">
    <property type="entry name" value="LRFN"/>
</dbReference>
<keyword evidence="3" id="KW-0677">Repeat</keyword>
<dbReference type="InterPro" id="IPR007110">
    <property type="entry name" value="Ig-like_dom"/>
</dbReference>
<gene>
    <name evidence="8" type="ORF">HICCMSTLAB_LOCUS10804</name>
</gene>
<dbReference type="Pfam" id="PF13927">
    <property type="entry name" value="Ig_3"/>
    <property type="match status" value="1"/>
</dbReference>
<feature type="transmembrane region" description="Helical" evidence="6">
    <location>
        <begin position="409"/>
        <end position="436"/>
    </location>
</feature>
<dbReference type="Gene3D" id="2.60.40.10">
    <property type="entry name" value="Immunoglobulins"/>
    <property type="match status" value="1"/>
</dbReference>
<evidence type="ECO:0000313" key="9">
    <source>
        <dbReference type="Proteomes" id="UP000786811"/>
    </source>
</evidence>
<evidence type="ECO:0000256" key="2">
    <source>
        <dbReference type="ARBA" id="ARBA00022729"/>
    </source>
</evidence>
<dbReference type="PANTHER" id="PTHR45842">
    <property type="entry name" value="SYNAPTIC ADHESION-LIKE MOLECULE SALM"/>
    <property type="match status" value="1"/>
</dbReference>
<evidence type="ECO:0000256" key="6">
    <source>
        <dbReference type="SAM" id="Phobius"/>
    </source>
</evidence>
<dbReference type="InterPro" id="IPR000483">
    <property type="entry name" value="Cys-rich_flank_reg_C"/>
</dbReference>
<proteinExistence type="predicted"/>
<dbReference type="InterPro" id="IPR003591">
    <property type="entry name" value="Leu-rich_rpt_typical-subtyp"/>
</dbReference>
<dbReference type="SUPFAM" id="SSF48726">
    <property type="entry name" value="Immunoglobulin"/>
    <property type="match status" value="1"/>
</dbReference>
<dbReference type="InterPro" id="IPR032675">
    <property type="entry name" value="LRR_dom_sf"/>
</dbReference>
<keyword evidence="6" id="KW-0812">Transmembrane</keyword>
<dbReference type="SMART" id="SM00409">
    <property type="entry name" value="IG"/>
    <property type="match status" value="1"/>
</dbReference>
<dbReference type="SMART" id="SM00082">
    <property type="entry name" value="LRRCT"/>
    <property type="match status" value="1"/>
</dbReference>
<accession>A0A8J2HMS8</accession>
<comment type="caution">
    <text evidence="8">The sequence shown here is derived from an EMBL/GenBank/DDBJ whole genome shotgun (WGS) entry which is preliminary data.</text>
</comment>
<keyword evidence="5" id="KW-0325">Glycoprotein</keyword>
<dbReference type="AlphaFoldDB" id="A0A8J2HMS8"/>
<dbReference type="GO" id="GO:0071944">
    <property type="term" value="C:cell periphery"/>
    <property type="evidence" value="ECO:0007669"/>
    <property type="project" value="UniProtKB-ARBA"/>
</dbReference>
<dbReference type="InterPro" id="IPR003599">
    <property type="entry name" value="Ig_sub"/>
</dbReference>
<dbReference type="CDD" id="cd00096">
    <property type="entry name" value="Ig"/>
    <property type="match status" value="1"/>
</dbReference>
<protein>
    <submittedName>
        <fullName evidence="8">Similar to Pxn: Peroxidasin (Drosophila melanogaster)</fullName>
    </submittedName>
</protein>
<dbReference type="EMBL" id="CAJNRD030001123">
    <property type="protein sequence ID" value="CAG5102016.1"/>
    <property type="molecule type" value="Genomic_DNA"/>
</dbReference>
<keyword evidence="9" id="KW-1185">Reference proteome</keyword>
<dbReference type="OrthoDB" id="1099686at2759"/>
<name>A0A8J2HMS8_COTCN</name>
<dbReference type="SUPFAM" id="SSF52058">
    <property type="entry name" value="L domain-like"/>
    <property type="match status" value="1"/>
</dbReference>
<sequence>MLETVKHPLRGRTILSLLIINSTYVLLLHAAAFPDWTDCPVVCSCKWTSGKKSAFCQNAGLSSLPASLDQEMQVLDLSGNNIPELQDQIFKRNGLVNLQKVFLRNAGIHEIHADAFKDMGILIEVDLSDNHVASLEINTFNGNERLRVLILTGNPLVTLVSHQFPTLKHLKTLELQRCGLTKVHSLTFANLPNLESLKLDNNQLTYLDATTISSLPNLKTLTLEANKWSCDCRLKSFRNWLIPDTPKKIYSVPQICNGPSRLEGRRWEDVKPSDFACAPQVKVYASPMQEEVNGNLSLSCLISGDPVPEFWWQLNGGFLNLSRSTESSPYAPLVSYIVTFTSSAEFNHYHADGKLPERWNNITIYNASDSDAGEYTCQARNIAGAAKDTINIVVPRVFTAPTLSQTDNWLLWVTLAGGGTAALFASISAVLMVLCLCGGSRRRTRHEKVKLQGSTSFGDQEKKLLDLSVTTTGTSGCNTNERISGQGSLADTCSPGDLELAECASICDATTVTVERLRPDCGGTNSTGLRNNNVTACSTTGFPPPPPEFTGGVLPSGIYGNIFISVALPQDVERCYPDLLDIPVHAPTITDKSNFPTPLPATSMISSFATLPRRPLRTDLGSQYDNMGPRVTATGSSTFSLTDDLRLSPPPPPVIKPPIEFVSL</sequence>
<keyword evidence="6" id="KW-0472">Membrane</keyword>
<evidence type="ECO:0000313" key="8">
    <source>
        <dbReference type="EMBL" id="CAG5102016.1"/>
    </source>
</evidence>
<dbReference type="Gene3D" id="3.80.10.10">
    <property type="entry name" value="Ribonuclease Inhibitor"/>
    <property type="match status" value="2"/>
</dbReference>
<evidence type="ECO:0000256" key="5">
    <source>
        <dbReference type="ARBA" id="ARBA00023180"/>
    </source>
</evidence>
<keyword evidence="4" id="KW-1015">Disulfide bond</keyword>
<evidence type="ECO:0000256" key="1">
    <source>
        <dbReference type="ARBA" id="ARBA00022614"/>
    </source>
</evidence>
<evidence type="ECO:0000256" key="4">
    <source>
        <dbReference type="ARBA" id="ARBA00023157"/>
    </source>
</evidence>
<dbReference type="InterPro" id="IPR003598">
    <property type="entry name" value="Ig_sub2"/>
</dbReference>
<dbReference type="SMART" id="SM00408">
    <property type="entry name" value="IGc2"/>
    <property type="match status" value="1"/>
</dbReference>
<keyword evidence="6" id="KW-1133">Transmembrane helix</keyword>
<dbReference type="InterPro" id="IPR001611">
    <property type="entry name" value="Leu-rich_rpt"/>
</dbReference>
<dbReference type="SMART" id="SM00369">
    <property type="entry name" value="LRR_TYP"/>
    <property type="match status" value="5"/>
</dbReference>
<keyword evidence="2" id="KW-0732">Signal</keyword>
<evidence type="ECO:0000259" key="7">
    <source>
        <dbReference type="PROSITE" id="PS50835"/>
    </source>
</evidence>
<dbReference type="PROSITE" id="PS50835">
    <property type="entry name" value="IG_LIKE"/>
    <property type="match status" value="1"/>
</dbReference>
<evidence type="ECO:0000256" key="3">
    <source>
        <dbReference type="ARBA" id="ARBA00022737"/>
    </source>
</evidence>
<dbReference type="InterPro" id="IPR036179">
    <property type="entry name" value="Ig-like_dom_sf"/>
</dbReference>
<dbReference type="InterPro" id="IPR013783">
    <property type="entry name" value="Ig-like_fold"/>
</dbReference>
<organism evidence="8 9">
    <name type="scientific">Cotesia congregata</name>
    <name type="common">Parasitoid wasp</name>
    <name type="synonym">Apanteles congregatus</name>
    <dbReference type="NCBI Taxonomy" id="51543"/>
    <lineage>
        <taxon>Eukaryota</taxon>
        <taxon>Metazoa</taxon>
        <taxon>Ecdysozoa</taxon>
        <taxon>Arthropoda</taxon>
        <taxon>Hexapoda</taxon>
        <taxon>Insecta</taxon>
        <taxon>Pterygota</taxon>
        <taxon>Neoptera</taxon>
        <taxon>Endopterygota</taxon>
        <taxon>Hymenoptera</taxon>
        <taxon>Apocrita</taxon>
        <taxon>Ichneumonoidea</taxon>
        <taxon>Braconidae</taxon>
        <taxon>Microgastrinae</taxon>
        <taxon>Cotesia</taxon>
    </lineage>
</organism>
<keyword evidence="1" id="KW-0433">Leucine-rich repeat</keyword>
<dbReference type="Pfam" id="PF13855">
    <property type="entry name" value="LRR_8"/>
    <property type="match status" value="2"/>
</dbReference>
<feature type="domain" description="Ig-like" evidence="7">
    <location>
        <begin position="279"/>
        <end position="393"/>
    </location>
</feature>
<dbReference type="PANTHER" id="PTHR45842:SF12">
    <property type="entry name" value="KEKKON 5, ISOFORM A"/>
    <property type="match status" value="1"/>
</dbReference>
<dbReference type="FunFam" id="3.80.10.10:FF:000082">
    <property type="entry name" value="Leucine-rich repeat-containing 24"/>
    <property type="match status" value="1"/>
</dbReference>